<dbReference type="EMBL" id="ABEU02000010">
    <property type="protein sequence ID" value="PNR46532.1"/>
    <property type="molecule type" value="Genomic_DNA"/>
</dbReference>
<feature type="compositionally biased region" description="Polar residues" evidence="2">
    <location>
        <begin position="26"/>
        <end position="37"/>
    </location>
</feature>
<gene>
    <name evidence="4" type="primary">LOC112287937</name>
    <name evidence="3" type="ORF">PHYPA_013651</name>
</gene>
<feature type="region of interest" description="Disordered" evidence="2">
    <location>
        <begin position="22"/>
        <end position="79"/>
    </location>
</feature>
<dbReference type="InterPro" id="IPR011990">
    <property type="entry name" value="TPR-like_helical_dom_sf"/>
</dbReference>
<dbReference type="Gene3D" id="1.25.40.10">
    <property type="entry name" value="Tetratricopeptide repeat domain"/>
    <property type="match status" value="1"/>
</dbReference>
<reference evidence="3 5" key="1">
    <citation type="journal article" date="2008" name="Science">
        <title>The Physcomitrella genome reveals evolutionary insights into the conquest of land by plants.</title>
        <authorList>
            <person name="Rensing S."/>
            <person name="Lang D."/>
            <person name="Zimmer A."/>
            <person name="Terry A."/>
            <person name="Salamov A."/>
            <person name="Shapiro H."/>
            <person name="Nishiyama T."/>
            <person name="Perroud P.-F."/>
            <person name="Lindquist E."/>
            <person name="Kamisugi Y."/>
            <person name="Tanahashi T."/>
            <person name="Sakakibara K."/>
            <person name="Fujita T."/>
            <person name="Oishi K."/>
            <person name="Shin-I T."/>
            <person name="Kuroki Y."/>
            <person name="Toyoda A."/>
            <person name="Suzuki Y."/>
            <person name="Hashimoto A."/>
            <person name="Yamaguchi K."/>
            <person name="Sugano A."/>
            <person name="Kohara Y."/>
            <person name="Fujiyama A."/>
            <person name="Anterola A."/>
            <person name="Aoki S."/>
            <person name="Ashton N."/>
            <person name="Barbazuk W.B."/>
            <person name="Barker E."/>
            <person name="Bennetzen J."/>
            <person name="Bezanilla M."/>
            <person name="Blankenship R."/>
            <person name="Cho S.H."/>
            <person name="Dutcher S."/>
            <person name="Estelle M."/>
            <person name="Fawcett J.A."/>
            <person name="Gundlach H."/>
            <person name="Hanada K."/>
            <person name="Heyl A."/>
            <person name="Hicks K.A."/>
            <person name="Hugh J."/>
            <person name="Lohr M."/>
            <person name="Mayer K."/>
            <person name="Melkozernov A."/>
            <person name="Murata T."/>
            <person name="Nelson D."/>
            <person name="Pils B."/>
            <person name="Prigge M."/>
            <person name="Reiss B."/>
            <person name="Renner T."/>
            <person name="Rombauts S."/>
            <person name="Rushton P."/>
            <person name="Sanderfoot A."/>
            <person name="Schween G."/>
            <person name="Shiu S.-H."/>
            <person name="Stueber K."/>
            <person name="Theodoulou F.L."/>
            <person name="Tu H."/>
            <person name="Van de Peer Y."/>
            <person name="Verrier P.J."/>
            <person name="Waters E."/>
            <person name="Wood A."/>
            <person name="Yang L."/>
            <person name="Cove D."/>
            <person name="Cuming A."/>
            <person name="Hasebe M."/>
            <person name="Lucas S."/>
            <person name="Mishler D.B."/>
            <person name="Reski R."/>
            <person name="Grigoriev I."/>
            <person name="Quatrano R.S."/>
            <person name="Boore J.L."/>
        </authorList>
    </citation>
    <scope>NUCLEOTIDE SEQUENCE [LARGE SCALE GENOMIC DNA]</scope>
    <source>
        <strain evidence="4 5">cv. Gransden 2004</strain>
    </source>
</reference>
<dbReference type="SUPFAM" id="SSF48452">
    <property type="entry name" value="TPR-like"/>
    <property type="match status" value="1"/>
</dbReference>
<dbReference type="Gramene" id="Pp3c10_9400V3.2">
    <property type="protein sequence ID" value="Pp3c10_9400V3.2"/>
    <property type="gene ID" value="Pp3c10_9400"/>
</dbReference>
<dbReference type="PANTHER" id="PTHR21581">
    <property type="entry name" value="D-ALANYL-D-ALANINE CARBOXYPEPTIDASE"/>
    <property type="match status" value="1"/>
</dbReference>
<proteinExistence type="predicted"/>
<accession>A0A2K1JYD5</accession>
<dbReference type="Gramene" id="Pp3c10_9400V3.6">
    <property type="protein sequence ID" value="Pp3c10_9400V3.6"/>
    <property type="gene ID" value="Pp3c10_9400"/>
</dbReference>
<feature type="compositionally biased region" description="Basic and acidic residues" evidence="2">
    <location>
        <begin position="67"/>
        <end position="79"/>
    </location>
</feature>
<dbReference type="FunCoup" id="A0A2K1JYD5">
    <property type="interactions" value="2474"/>
</dbReference>
<name>A0A2K1JYD5_PHYPA</name>
<evidence type="ECO:0000313" key="4">
    <source>
        <dbReference type="EnsemblPlants" id="Pp3c10_9400V3.1"/>
    </source>
</evidence>
<dbReference type="OrthoDB" id="428342at2759"/>
<dbReference type="STRING" id="3218.A0A2K1JYD5"/>
<dbReference type="PANTHER" id="PTHR21581:SF6">
    <property type="entry name" value="TRAFFICKING PROTEIN PARTICLE COMPLEX SUBUNIT 12"/>
    <property type="match status" value="1"/>
</dbReference>
<dbReference type="RefSeq" id="XP_024387360.1">
    <property type="nucleotide sequence ID" value="XM_024531592.2"/>
</dbReference>
<dbReference type="EnsemblPlants" id="Pp3c10_9400V3.2">
    <property type="protein sequence ID" value="Pp3c10_9400V3.2"/>
    <property type="gene ID" value="Pp3c10_9400"/>
</dbReference>
<keyword evidence="1" id="KW-0802">TPR repeat</keyword>
<dbReference type="RefSeq" id="XP_073393101.1">
    <property type="nucleotide sequence ID" value="XM_073537000.1"/>
</dbReference>
<evidence type="ECO:0000313" key="5">
    <source>
        <dbReference type="Proteomes" id="UP000006727"/>
    </source>
</evidence>
<keyword evidence="5" id="KW-1185">Reference proteome</keyword>
<dbReference type="EnsemblPlants" id="Pp3c10_9400V3.5">
    <property type="protein sequence ID" value="Pp3c10_9400V3.5"/>
    <property type="gene ID" value="Pp3c10_9400"/>
</dbReference>
<feature type="region of interest" description="Disordered" evidence="2">
    <location>
        <begin position="340"/>
        <end position="369"/>
    </location>
</feature>
<evidence type="ECO:0000256" key="2">
    <source>
        <dbReference type="SAM" id="MobiDB-lite"/>
    </source>
</evidence>
<dbReference type="EnsemblPlants" id="Pp3c10_9400V3.6">
    <property type="protein sequence ID" value="Pp3c10_9400V3.6"/>
    <property type="gene ID" value="Pp3c10_9400"/>
</dbReference>
<dbReference type="Proteomes" id="UP000006727">
    <property type="component" value="Chromosome 10"/>
</dbReference>
<dbReference type="EnsemblPlants" id="Pp3c10_9400V3.3">
    <property type="protein sequence ID" value="Pp3c10_9400V3.3"/>
    <property type="gene ID" value="Pp3c10_9400"/>
</dbReference>
<dbReference type="GeneID" id="112287937"/>
<dbReference type="Gramene" id="Pp3c10_9400V3.4">
    <property type="protein sequence ID" value="Pp3c10_9400V3.4"/>
    <property type="gene ID" value="Pp3c10_9400"/>
</dbReference>
<dbReference type="PROSITE" id="PS50005">
    <property type="entry name" value="TPR"/>
    <property type="match status" value="1"/>
</dbReference>
<dbReference type="Gramene" id="Pp3c10_9400V3.5">
    <property type="protein sequence ID" value="Pp3c10_9400V3.5"/>
    <property type="gene ID" value="Pp3c10_9400"/>
</dbReference>
<dbReference type="Gramene" id="Pp3c10_9400V3.1">
    <property type="protein sequence ID" value="Pp3c10_9400V3.1"/>
    <property type="gene ID" value="Pp3c10_9400"/>
</dbReference>
<feature type="compositionally biased region" description="Polar residues" evidence="2">
    <location>
        <begin position="45"/>
        <end position="66"/>
    </location>
</feature>
<dbReference type="FunFam" id="1.25.40.10:FF:002201">
    <property type="entry name" value="Predicted protein"/>
    <property type="match status" value="1"/>
</dbReference>
<feature type="region of interest" description="Disordered" evidence="2">
    <location>
        <begin position="143"/>
        <end position="166"/>
    </location>
</feature>
<reference evidence="3 5" key="2">
    <citation type="journal article" date="2018" name="Plant J.">
        <title>The Physcomitrella patens chromosome-scale assembly reveals moss genome structure and evolution.</title>
        <authorList>
            <person name="Lang D."/>
            <person name="Ullrich K.K."/>
            <person name="Murat F."/>
            <person name="Fuchs J."/>
            <person name="Jenkins J."/>
            <person name="Haas F.B."/>
            <person name="Piednoel M."/>
            <person name="Gundlach H."/>
            <person name="Van Bel M."/>
            <person name="Meyberg R."/>
            <person name="Vives C."/>
            <person name="Morata J."/>
            <person name="Symeonidi A."/>
            <person name="Hiss M."/>
            <person name="Muchero W."/>
            <person name="Kamisugi Y."/>
            <person name="Saleh O."/>
            <person name="Blanc G."/>
            <person name="Decker E.L."/>
            <person name="van Gessel N."/>
            <person name="Grimwood J."/>
            <person name="Hayes R.D."/>
            <person name="Graham S.W."/>
            <person name="Gunter L.E."/>
            <person name="McDaniel S.F."/>
            <person name="Hoernstein S.N.W."/>
            <person name="Larsson A."/>
            <person name="Li F.W."/>
            <person name="Perroud P.F."/>
            <person name="Phillips J."/>
            <person name="Ranjan P."/>
            <person name="Rokshar D.S."/>
            <person name="Rothfels C.J."/>
            <person name="Schneider L."/>
            <person name="Shu S."/>
            <person name="Stevenson D.W."/>
            <person name="Thummler F."/>
            <person name="Tillich M."/>
            <person name="Villarreal Aguilar J.C."/>
            <person name="Widiez T."/>
            <person name="Wong G.K."/>
            <person name="Wymore A."/>
            <person name="Zhang Y."/>
            <person name="Zimmer A.D."/>
            <person name="Quatrano R.S."/>
            <person name="Mayer K.F.X."/>
            <person name="Goodstein D."/>
            <person name="Casacuberta J.M."/>
            <person name="Vandepoele K."/>
            <person name="Reski R."/>
            <person name="Cuming A.C."/>
            <person name="Tuskan G.A."/>
            <person name="Maumus F."/>
            <person name="Salse J."/>
            <person name="Schmutz J."/>
            <person name="Rensing S.A."/>
        </authorList>
    </citation>
    <scope>NUCLEOTIDE SEQUENCE [LARGE SCALE GENOMIC DNA]</scope>
    <source>
        <strain evidence="4 5">cv. Gransden 2004</strain>
    </source>
</reference>
<reference evidence="4" key="3">
    <citation type="submission" date="2020-12" db="UniProtKB">
        <authorList>
            <consortium name="EnsemblPlants"/>
        </authorList>
    </citation>
    <scope>IDENTIFICATION</scope>
</reference>
<protein>
    <submittedName>
        <fullName evidence="3 4">Uncharacterized protein</fullName>
    </submittedName>
</protein>
<dbReference type="Gramene" id="Pp3c10_9400V3.3">
    <property type="protein sequence ID" value="Pp3c10_9400V3.3"/>
    <property type="gene ID" value="Pp3c10_9400"/>
</dbReference>
<feature type="repeat" description="TPR" evidence="1">
    <location>
        <begin position="463"/>
        <end position="496"/>
    </location>
</feature>
<dbReference type="KEGG" id="ppp:112287937"/>
<evidence type="ECO:0000256" key="1">
    <source>
        <dbReference type="PROSITE-ProRule" id="PRU00339"/>
    </source>
</evidence>
<dbReference type="EnsemblPlants" id="Pp3c10_9400V3.1">
    <property type="protein sequence ID" value="Pp3c10_9400V3.1"/>
    <property type="gene ID" value="Pp3c10_9400"/>
</dbReference>
<organism evidence="3">
    <name type="scientific">Physcomitrium patens</name>
    <name type="common">Spreading-leaved earth moss</name>
    <name type="synonym">Physcomitrella patens</name>
    <dbReference type="NCBI Taxonomy" id="3218"/>
    <lineage>
        <taxon>Eukaryota</taxon>
        <taxon>Viridiplantae</taxon>
        <taxon>Streptophyta</taxon>
        <taxon>Embryophyta</taxon>
        <taxon>Bryophyta</taxon>
        <taxon>Bryophytina</taxon>
        <taxon>Bryopsida</taxon>
        <taxon>Funariidae</taxon>
        <taxon>Funariales</taxon>
        <taxon>Funariaceae</taxon>
        <taxon>Physcomitrium</taxon>
    </lineage>
</organism>
<dbReference type="AlphaFoldDB" id="A0A2K1JYD5"/>
<sequence>MSEEEFISIIDSGIEYTGVSSFRIPLSSTPSPRTPATQLPPPSPYSSQTKRPPTTPSKLRSDSFSSGDRKGVIADGRDSTPRVLISHSKSHTYPGNINFTLDGSSTPSPWRSGLWSGGNGANPGAPVKKVILVDPPINGQSLHYSSTPSTWKEVRTGEAGNSGAPVKQPVSVEYRLSNGHGDKSSPASKAAPIRHLSFSRCSFKQVSVDIRKLRELARQGSWKRIIERVKEAQRQGLLSTPDQEIAYGTYHLLALMKLQEYRAAAHEIAAFGDLNSPQYRFENHPELYPEKSGSMVPWSLRCMHAELPHRMGKTEETLHRLYKLLNHCDAQIDALQVEYSRDTRPPNSPQALESNGSSNGDERNGYSSAASENEILGRVMATWQERREVVCFSIVGHHLHQQQFVVALQWLNNLMAKSPTDPYLQTKAALIQLQLGDVLGAQKTFAAVEALVSSSPGSPDLTNLLGRNRGVLYVALGEFLKAIEEFDIVLSRNPDDIVSANNKALCLLYNRQLEDAADTLENAIFNGPKWLLNEAVVANVCSMYDVVSFSSAAAKRSLRTWVMDNGPDDFEPSSFRL</sequence>
<feature type="compositionally biased region" description="Polar residues" evidence="2">
    <location>
        <begin position="349"/>
        <end position="369"/>
    </location>
</feature>
<dbReference type="InterPro" id="IPR019734">
    <property type="entry name" value="TPR_rpt"/>
</dbReference>
<evidence type="ECO:0000313" key="3">
    <source>
        <dbReference type="EMBL" id="PNR46532.1"/>
    </source>
</evidence>
<dbReference type="PaxDb" id="3218-PP1S58_237V6.1"/>
<dbReference type="EnsemblPlants" id="Pp3c10_9400V3.4">
    <property type="protein sequence ID" value="Pp3c10_9400V3.4"/>
    <property type="gene ID" value="Pp3c10_9400"/>
</dbReference>